<dbReference type="CDD" id="cd00531">
    <property type="entry name" value="NTF2_like"/>
    <property type="match status" value="1"/>
</dbReference>
<dbReference type="Gene3D" id="3.10.450.50">
    <property type="match status" value="1"/>
</dbReference>
<gene>
    <name evidence="2" type="ORF">B7C42_07201</name>
</gene>
<dbReference type="Pfam" id="PF13577">
    <property type="entry name" value="SnoaL_4"/>
    <property type="match status" value="1"/>
</dbReference>
<protein>
    <recommendedName>
        <fullName evidence="1">SnoaL-like domain-containing protein</fullName>
    </recommendedName>
</protein>
<proteinExistence type="predicted"/>
<evidence type="ECO:0000313" key="3">
    <source>
        <dbReference type="Proteomes" id="UP000215506"/>
    </source>
</evidence>
<dbReference type="InterPro" id="IPR032710">
    <property type="entry name" value="NTF2-like_dom_sf"/>
</dbReference>
<evidence type="ECO:0000313" key="2">
    <source>
        <dbReference type="EMBL" id="OXR40777.1"/>
    </source>
</evidence>
<comment type="caution">
    <text evidence="2">The sequence shown here is derived from an EMBL/GenBank/DDBJ whole genome shotgun (WGS) entry which is preliminary data.</text>
</comment>
<feature type="domain" description="SnoaL-like" evidence="1">
    <location>
        <begin position="13"/>
        <end position="135"/>
    </location>
</feature>
<dbReference type="EMBL" id="NGAF01000027">
    <property type="protein sequence ID" value="OXR40777.1"/>
    <property type="molecule type" value="Genomic_DNA"/>
</dbReference>
<accession>A0A231GVX1</accession>
<name>A0A231GVX1_9NOCA</name>
<dbReference type="Proteomes" id="UP000215506">
    <property type="component" value="Unassembled WGS sequence"/>
</dbReference>
<evidence type="ECO:0000259" key="1">
    <source>
        <dbReference type="Pfam" id="PF13577"/>
    </source>
</evidence>
<organism evidence="2 3">
    <name type="scientific">Nocardia cerradoensis</name>
    <dbReference type="NCBI Taxonomy" id="85688"/>
    <lineage>
        <taxon>Bacteria</taxon>
        <taxon>Bacillati</taxon>
        <taxon>Actinomycetota</taxon>
        <taxon>Actinomycetes</taxon>
        <taxon>Mycobacteriales</taxon>
        <taxon>Nocardiaceae</taxon>
        <taxon>Nocardia</taxon>
    </lineage>
</organism>
<dbReference type="InterPro" id="IPR037401">
    <property type="entry name" value="SnoaL-like"/>
</dbReference>
<sequence length="158" mass="17125">MTELAELHRRLARIEDERAIERMIASYGPLVDAGNVAAAELWSAEGTYDVEDWQMRGRADVAAMVGSDAHQGLIGRGCLHFHGPAVVTVDGDEAVAVCESVLVVQHNGRNVVARTGANHFTLRRIEGRWQITARTTRTVDGDPAARELLTAGIEGVAR</sequence>
<keyword evidence="3" id="KW-1185">Reference proteome</keyword>
<dbReference type="AlphaFoldDB" id="A0A231GVX1"/>
<dbReference type="SUPFAM" id="SSF54427">
    <property type="entry name" value="NTF2-like"/>
    <property type="match status" value="1"/>
</dbReference>
<dbReference type="RefSeq" id="WP_094028055.1">
    <property type="nucleotide sequence ID" value="NZ_NGAF01000027.1"/>
</dbReference>
<reference evidence="2 3" key="1">
    <citation type="submission" date="2017-07" db="EMBL/GenBank/DDBJ databases">
        <title>First draft Genome Sequence of Nocardia cerradoensis isolated from human infection.</title>
        <authorList>
            <person name="Carrasco G."/>
        </authorList>
    </citation>
    <scope>NUCLEOTIDE SEQUENCE [LARGE SCALE GENOMIC DNA]</scope>
    <source>
        <strain evidence="2 3">CNM20130759</strain>
    </source>
</reference>